<dbReference type="GeneID" id="20665929"/>
<keyword evidence="6" id="KW-0560">Oxidoreductase</keyword>
<feature type="binding site" evidence="8">
    <location>
        <begin position="562"/>
        <end position="563"/>
    </location>
    <ligand>
        <name>FAD</name>
        <dbReference type="ChEBI" id="CHEBI:57692"/>
    </ligand>
</feature>
<keyword evidence="3 9" id="KW-0285">Flavoprotein</keyword>
<feature type="chain" id="PRO_5004844272" evidence="10">
    <location>
        <begin position="28"/>
        <end position="626"/>
    </location>
</feature>
<dbReference type="GO" id="GO:0016614">
    <property type="term" value="F:oxidoreductase activity, acting on CH-OH group of donors"/>
    <property type="evidence" value="ECO:0007669"/>
    <property type="project" value="InterPro"/>
</dbReference>
<dbReference type="PANTHER" id="PTHR11552">
    <property type="entry name" value="GLUCOSE-METHANOL-CHOLINE GMC OXIDOREDUCTASE"/>
    <property type="match status" value="1"/>
</dbReference>
<evidence type="ECO:0000256" key="2">
    <source>
        <dbReference type="ARBA" id="ARBA00010790"/>
    </source>
</evidence>
<feature type="active site" description="Proton acceptor" evidence="7">
    <location>
        <position position="606"/>
    </location>
</feature>
<dbReference type="EMBL" id="KI925460">
    <property type="protein sequence ID" value="ETW79640.1"/>
    <property type="molecule type" value="Genomic_DNA"/>
</dbReference>
<dbReference type="Gene3D" id="3.30.560.10">
    <property type="entry name" value="Glucose Oxidase, domain 3"/>
    <property type="match status" value="1"/>
</dbReference>
<evidence type="ECO:0000256" key="3">
    <source>
        <dbReference type="ARBA" id="ARBA00022630"/>
    </source>
</evidence>
<dbReference type="Pfam" id="PF00732">
    <property type="entry name" value="GMC_oxred_N"/>
    <property type="match status" value="1"/>
</dbReference>
<evidence type="ECO:0000256" key="5">
    <source>
        <dbReference type="ARBA" id="ARBA00022827"/>
    </source>
</evidence>
<comment type="similarity">
    <text evidence="2 9">Belongs to the GMC oxidoreductase family.</text>
</comment>
<dbReference type="HOGENOM" id="CLU_002865_6_0_1"/>
<feature type="domain" description="Glucose-methanol-choline oxidoreductase N-terminal" evidence="11">
    <location>
        <begin position="123"/>
        <end position="146"/>
    </location>
</feature>
<evidence type="ECO:0000256" key="8">
    <source>
        <dbReference type="PIRSR" id="PIRSR000137-2"/>
    </source>
</evidence>
<evidence type="ECO:0000259" key="12">
    <source>
        <dbReference type="PROSITE" id="PS00624"/>
    </source>
</evidence>
<evidence type="ECO:0000256" key="9">
    <source>
        <dbReference type="RuleBase" id="RU003968"/>
    </source>
</evidence>
<evidence type="ECO:0000256" key="10">
    <source>
        <dbReference type="SAM" id="SignalP"/>
    </source>
</evidence>
<dbReference type="RefSeq" id="XP_009548207.1">
    <property type="nucleotide sequence ID" value="XM_009549912.1"/>
</dbReference>
<keyword evidence="5 8" id="KW-0274">FAD</keyword>
<dbReference type="PROSITE" id="PS00624">
    <property type="entry name" value="GMC_OXRED_2"/>
    <property type="match status" value="1"/>
</dbReference>
<dbReference type="KEGG" id="hir:HETIRDRAFT_103734"/>
<dbReference type="OrthoDB" id="269227at2759"/>
<sequence length="626" mass="66219">MPGFAALRSLSIFAFVVAIARIEAVDALACQSASTDAATFVQTALDYIVVGGGNGGMALAARLSETSGVQVGVIEAGALNLEHPLIDIPGRDGAALGNASYDWGFQTVPQPAANNRSLSTPRGKMIGGTTGLNFMIWCPASKPEYDAWDSFQPGWNWNNLVPYMKKSFNVFPNQTNPIPGLSAASASLSPYNTTYEGVGGPVQASFNVYYADPAQPYIKTVNSLGIKSNSDPDNGDTEGVHNSRLSINRYTGTRSYSASAYYCPASSRSNLHVLTGAQATRIILSKKGANVTATGVEFISGSATHTVNVAKEVILAAGTYQTPQLLELSGIGNATLLKSLNISTVVDLPGVGENLQDHLYTPVQFQVKPGIQTLDVLRINSTFAAEAAAEYAANKTGILTASDSIITFFTFDALRQNNNDALLRAFDASTAGAKTQLQGLQYGIQRQWIEHANVPQLEFLLFNKGRVSPAANASYVSIFVGIMHPLSRGTVHINTTNPLAIPVNSPNYLSKDYDIAAMLAGVRYARSLATIPPFSDLFVDDGITPSGTSDEDLTRQAVGSGWHPAGTAAMAARELGGVVDSNLKVYGTTNVRVVDASIAPLHLGAHLQSTIYAIAEKAADIIKSQS</sequence>
<feature type="binding site" evidence="8">
    <location>
        <position position="129"/>
    </location>
    <ligand>
        <name>FAD</name>
        <dbReference type="ChEBI" id="CHEBI:57692"/>
    </ligand>
</feature>
<evidence type="ECO:0000256" key="7">
    <source>
        <dbReference type="PIRSR" id="PIRSR000137-1"/>
    </source>
</evidence>
<dbReference type="InParanoid" id="W4K2R2"/>
<evidence type="ECO:0000313" key="14">
    <source>
        <dbReference type="Proteomes" id="UP000030671"/>
    </source>
</evidence>
<accession>W4K2R2</accession>
<dbReference type="Proteomes" id="UP000030671">
    <property type="component" value="Unassembled WGS sequence"/>
</dbReference>
<dbReference type="InterPro" id="IPR036188">
    <property type="entry name" value="FAD/NAD-bd_sf"/>
</dbReference>
<dbReference type="PANTHER" id="PTHR11552:SF201">
    <property type="entry name" value="GLUCOSE-METHANOL-CHOLINE OXIDOREDUCTASE N-TERMINAL DOMAIN-CONTAINING PROTEIN"/>
    <property type="match status" value="1"/>
</dbReference>
<reference evidence="13 14" key="1">
    <citation type="journal article" date="2012" name="New Phytol.">
        <title>Insight into trade-off between wood decay and parasitism from the genome of a fungal forest pathogen.</title>
        <authorList>
            <person name="Olson A."/>
            <person name="Aerts A."/>
            <person name="Asiegbu F."/>
            <person name="Belbahri L."/>
            <person name="Bouzid O."/>
            <person name="Broberg A."/>
            <person name="Canback B."/>
            <person name="Coutinho P.M."/>
            <person name="Cullen D."/>
            <person name="Dalman K."/>
            <person name="Deflorio G."/>
            <person name="van Diepen L.T."/>
            <person name="Dunand C."/>
            <person name="Duplessis S."/>
            <person name="Durling M."/>
            <person name="Gonthier P."/>
            <person name="Grimwood J."/>
            <person name="Fossdal C.G."/>
            <person name="Hansson D."/>
            <person name="Henrissat B."/>
            <person name="Hietala A."/>
            <person name="Himmelstrand K."/>
            <person name="Hoffmeister D."/>
            <person name="Hogberg N."/>
            <person name="James T.Y."/>
            <person name="Karlsson M."/>
            <person name="Kohler A."/>
            <person name="Kues U."/>
            <person name="Lee Y.H."/>
            <person name="Lin Y.C."/>
            <person name="Lind M."/>
            <person name="Lindquist E."/>
            <person name="Lombard V."/>
            <person name="Lucas S."/>
            <person name="Lunden K."/>
            <person name="Morin E."/>
            <person name="Murat C."/>
            <person name="Park J."/>
            <person name="Raffaello T."/>
            <person name="Rouze P."/>
            <person name="Salamov A."/>
            <person name="Schmutz J."/>
            <person name="Solheim H."/>
            <person name="Stahlberg J."/>
            <person name="Velez H."/>
            <person name="de Vries R.P."/>
            <person name="Wiebenga A."/>
            <person name="Woodward S."/>
            <person name="Yakovlev I."/>
            <person name="Garbelotto M."/>
            <person name="Martin F."/>
            <person name="Grigoriev I.V."/>
            <person name="Stenlid J."/>
        </authorList>
    </citation>
    <scope>NUCLEOTIDE SEQUENCE [LARGE SCALE GENOMIC DNA]</scope>
    <source>
        <strain evidence="13 14">TC 32-1</strain>
    </source>
</reference>
<dbReference type="InterPro" id="IPR007867">
    <property type="entry name" value="GMC_OxRtase_C"/>
</dbReference>
<dbReference type="InterPro" id="IPR012132">
    <property type="entry name" value="GMC_OxRdtase"/>
</dbReference>
<keyword evidence="4 10" id="KW-0732">Signal</keyword>
<dbReference type="AlphaFoldDB" id="W4K2R2"/>
<dbReference type="InterPro" id="IPR000172">
    <property type="entry name" value="GMC_OxRdtase_N"/>
</dbReference>
<dbReference type="SUPFAM" id="SSF54373">
    <property type="entry name" value="FAD-linked reductases, C-terminal domain"/>
    <property type="match status" value="1"/>
</dbReference>
<evidence type="ECO:0000256" key="6">
    <source>
        <dbReference type="ARBA" id="ARBA00023002"/>
    </source>
</evidence>
<feature type="domain" description="Glucose-methanol-choline oxidoreductase N-terminal" evidence="12">
    <location>
        <begin position="318"/>
        <end position="332"/>
    </location>
</feature>
<evidence type="ECO:0000256" key="4">
    <source>
        <dbReference type="ARBA" id="ARBA00022729"/>
    </source>
</evidence>
<dbReference type="PIRSF" id="PIRSF000137">
    <property type="entry name" value="Alcohol_oxidase"/>
    <property type="match status" value="1"/>
</dbReference>
<protein>
    <submittedName>
        <fullName evidence="13">Choline dehydrogenase 7</fullName>
    </submittedName>
</protein>
<dbReference type="Gene3D" id="3.50.50.60">
    <property type="entry name" value="FAD/NAD(P)-binding domain"/>
    <property type="match status" value="1"/>
</dbReference>
<dbReference type="PROSITE" id="PS00623">
    <property type="entry name" value="GMC_OXRED_1"/>
    <property type="match status" value="1"/>
</dbReference>
<dbReference type="Pfam" id="PF05199">
    <property type="entry name" value="GMC_oxred_C"/>
    <property type="match status" value="1"/>
</dbReference>
<evidence type="ECO:0000256" key="1">
    <source>
        <dbReference type="ARBA" id="ARBA00001974"/>
    </source>
</evidence>
<comment type="cofactor">
    <cofactor evidence="1 8">
        <name>FAD</name>
        <dbReference type="ChEBI" id="CHEBI:57692"/>
    </cofactor>
</comment>
<proteinExistence type="inferred from homology"/>
<keyword evidence="14" id="KW-1185">Reference proteome</keyword>
<dbReference type="SUPFAM" id="SSF51905">
    <property type="entry name" value="FAD/NAD(P)-binding domain"/>
    <property type="match status" value="1"/>
</dbReference>
<dbReference type="eggNOG" id="KOG1238">
    <property type="taxonomic scope" value="Eukaryota"/>
</dbReference>
<organism evidence="13 14">
    <name type="scientific">Heterobasidion irregulare (strain TC 32-1)</name>
    <dbReference type="NCBI Taxonomy" id="747525"/>
    <lineage>
        <taxon>Eukaryota</taxon>
        <taxon>Fungi</taxon>
        <taxon>Dikarya</taxon>
        <taxon>Basidiomycota</taxon>
        <taxon>Agaricomycotina</taxon>
        <taxon>Agaricomycetes</taxon>
        <taxon>Russulales</taxon>
        <taxon>Bondarzewiaceae</taxon>
        <taxon>Heterobasidion</taxon>
        <taxon>Heterobasidion annosum species complex</taxon>
    </lineage>
</organism>
<gene>
    <name evidence="13" type="primary">chd7</name>
    <name evidence="13" type="ORF">HETIRDRAFT_103734</name>
</gene>
<name>W4K2R2_HETIT</name>
<evidence type="ECO:0000313" key="13">
    <source>
        <dbReference type="EMBL" id="ETW79640.1"/>
    </source>
</evidence>
<dbReference type="GO" id="GO:0050660">
    <property type="term" value="F:flavin adenine dinucleotide binding"/>
    <property type="evidence" value="ECO:0007669"/>
    <property type="project" value="InterPro"/>
</dbReference>
<feature type="signal peptide" evidence="10">
    <location>
        <begin position="1"/>
        <end position="27"/>
    </location>
</feature>
<evidence type="ECO:0000259" key="11">
    <source>
        <dbReference type="PROSITE" id="PS00623"/>
    </source>
</evidence>
<feature type="active site" description="Proton donor" evidence="7">
    <location>
        <position position="563"/>
    </location>
</feature>